<proteinExistence type="predicted"/>
<evidence type="ECO:0008006" key="3">
    <source>
        <dbReference type="Google" id="ProtNLM"/>
    </source>
</evidence>
<name>A0ABQ1KQK7_9GAMM</name>
<dbReference type="EMBL" id="BMIJ01000006">
    <property type="protein sequence ID" value="GGC03218.1"/>
    <property type="molecule type" value="Genomic_DNA"/>
</dbReference>
<organism evidence="1 2">
    <name type="scientific">Marinobacterium zhoushanense</name>
    <dbReference type="NCBI Taxonomy" id="1679163"/>
    <lineage>
        <taxon>Bacteria</taxon>
        <taxon>Pseudomonadati</taxon>
        <taxon>Pseudomonadota</taxon>
        <taxon>Gammaproteobacteria</taxon>
        <taxon>Oceanospirillales</taxon>
        <taxon>Oceanospirillaceae</taxon>
        <taxon>Marinobacterium</taxon>
    </lineage>
</organism>
<reference evidence="2" key="1">
    <citation type="journal article" date="2019" name="Int. J. Syst. Evol. Microbiol.">
        <title>The Global Catalogue of Microorganisms (GCM) 10K type strain sequencing project: providing services to taxonomists for standard genome sequencing and annotation.</title>
        <authorList>
            <consortium name="The Broad Institute Genomics Platform"/>
            <consortium name="The Broad Institute Genome Sequencing Center for Infectious Disease"/>
            <person name="Wu L."/>
            <person name="Ma J."/>
        </authorList>
    </citation>
    <scope>NUCLEOTIDE SEQUENCE [LARGE SCALE GENOMIC DNA]</scope>
    <source>
        <strain evidence="2">CGMCC 1.15341</strain>
    </source>
</reference>
<gene>
    <name evidence="1" type="ORF">GCM10011352_31790</name>
</gene>
<dbReference type="Proteomes" id="UP000629025">
    <property type="component" value="Unassembled WGS sequence"/>
</dbReference>
<accession>A0ABQ1KQK7</accession>
<dbReference type="Pfam" id="PF11136">
    <property type="entry name" value="DUF2889"/>
    <property type="match status" value="1"/>
</dbReference>
<evidence type="ECO:0000313" key="2">
    <source>
        <dbReference type="Proteomes" id="UP000629025"/>
    </source>
</evidence>
<evidence type="ECO:0000313" key="1">
    <source>
        <dbReference type="EMBL" id="GGC03218.1"/>
    </source>
</evidence>
<sequence>MPLSEPVERELSHTRQVSCRGYKRKDGLWDVEAYLLDTKTYNMDMHEGGLLPAGAPIHEMAIRITVDLDLNILEAEAVMDHTPFRMCPDIADRYQLLKGLQIAPGFTRKTRELFAGTQGCTHLLELLGPLATTAFQATHQEREYLEDWHTGSTPPPMLNSCHSFAEDSDVVKSYWPKHYQPHNKSEN</sequence>
<comment type="caution">
    <text evidence="1">The sequence shown here is derived from an EMBL/GenBank/DDBJ whole genome shotgun (WGS) entry which is preliminary data.</text>
</comment>
<dbReference type="InterPro" id="IPR021312">
    <property type="entry name" value="DUF2889"/>
</dbReference>
<keyword evidence="2" id="KW-1185">Reference proteome</keyword>
<dbReference type="RefSeq" id="WP_188750081.1">
    <property type="nucleotide sequence ID" value="NZ_BMIJ01000006.1"/>
</dbReference>
<protein>
    <recommendedName>
        <fullName evidence="3">DUF2889 domain-containing protein</fullName>
    </recommendedName>
</protein>